<dbReference type="EMBL" id="ML119147">
    <property type="protein sequence ID" value="RPB09871.1"/>
    <property type="molecule type" value="Genomic_DNA"/>
</dbReference>
<accession>A0A3N4KNE2</accession>
<feature type="compositionally biased region" description="Polar residues" evidence="1">
    <location>
        <begin position="16"/>
        <end position="25"/>
    </location>
</feature>
<organism evidence="2 3">
    <name type="scientific">Morchella conica CCBAS932</name>
    <dbReference type="NCBI Taxonomy" id="1392247"/>
    <lineage>
        <taxon>Eukaryota</taxon>
        <taxon>Fungi</taxon>
        <taxon>Dikarya</taxon>
        <taxon>Ascomycota</taxon>
        <taxon>Pezizomycotina</taxon>
        <taxon>Pezizomycetes</taxon>
        <taxon>Pezizales</taxon>
        <taxon>Morchellaceae</taxon>
        <taxon>Morchella</taxon>
    </lineage>
</organism>
<evidence type="ECO:0000256" key="1">
    <source>
        <dbReference type="SAM" id="MobiDB-lite"/>
    </source>
</evidence>
<name>A0A3N4KNE2_9PEZI</name>
<evidence type="ECO:0000313" key="3">
    <source>
        <dbReference type="Proteomes" id="UP000277580"/>
    </source>
</evidence>
<protein>
    <submittedName>
        <fullName evidence="2">Uncharacterized protein</fullName>
    </submittedName>
</protein>
<dbReference type="AlphaFoldDB" id="A0A3N4KNE2"/>
<reference evidence="2 3" key="1">
    <citation type="journal article" date="2018" name="Nat. Ecol. Evol.">
        <title>Pezizomycetes genomes reveal the molecular basis of ectomycorrhizal truffle lifestyle.</title>
        <authorList>
            <person name="Murat C."/>
            <person name="Payen T."/>
            <person name="Noel B."/>
            <person name="Kuo A."/>
            <person name="Morin E."/>
            <person name="Chen J."/>
            <person name="Kohler A."/>
            <person name="Krizsan K."/>
            <person name="Balestrini R."/>
            <person name="Da Silva C."/>
            <person name="Montanini B."/>
            <person name="Hainaut M."/>
            <person name="Levati E."/>
            <person name="Barry K.W."/>
            <person name="Belfiori B."/>
            <person name="Cichocki N."/>
            <person name="Clum A."/>
            <person name="Dockter R.B."/>
            <person name="Fauchery L."/>
            <person name="Guy J."/>
            <person name="Iotti M."/>
            <person name="Le Tacon F."/>
            <person name="Lindquist E.A."/>
            <person name="Lipzen A."/>
            <person name="Malagnac F."/>
            <person name="Mello A."/>
            <person name="Molinier V."/>
            <person name="Miyauchi S."/>
            <person name="Poulain J."/>
            <person name="Riccioni C."/>
            <person name="Rubini A."/>
            <person name="Sitrit Y."/>
            <person name="Splivallo R."/>
            <person name="Traeger S."/>
            <person name="Wang M."/>
            <person name="Zifcakova L."/>
            <person name="Wipf D."/>
            <person name="Zambonelli A."/>
            <person name="Paolocci F."/>
            <person name="Nowrousian M."/>
            <person name="Ottonello S."/>
            <person name="Baldrian P."/>
            <person name="Spatafora J.W."/>
            <person name="Henrissat B."/>
            <person name="Nagy L.G."/>
            <person name="Aury J.M."/>
            <person name="Wincker P."/>
            <person name="Grigoriev I.V."/>
            <person name="Bonfante P."/>
            <person name="Martin F.M."/>
        </authorList>
    </citation>
    <scope>NUCLEOTIDE SEQUENCE [LARGE SCALE GENOMIC DNA]</scope>
    <source>
        <strain evidence="2 3">CCBAS932</strain>
    </source>
</reference>
<gene>
    <name evidence="2" type="ORF">P167DRAFT_547630</name>
</gene>
<keyword evidence="3" id="KW-1185">Reference proteome</keyword>
<dbReference type="Proteomes" id="UP000277580">
    <property type="component" value="Unassembled WGS sequence"/>
</dbReference>
<evidence type="ECO:0000313" key="2">
    <source>
        <dbReference type="EMBL" id="RPB09871.1"/>
    </source>
</evidence>
<sequence>MAKMIETPVRHAFMRSTDNNLQQEYGGTERPTGRSSSEVGEAINHRSLGASSTTAADFDDTKTLDPRLSTDRTRSKLGVAIPYPMEDQPLSPPSLPFIAPLHLQNTENYEQWVERERAEAIVKRRSLSEMERLSPMKRRLYSPSCASGVGSPPRYQQYINPDKDSDICSSQYLPKLLDEPESNMESSRIRMGRARSNATTSTTSSSHDIPGLTSSKGKNVADATEADLVEDVWLDNSYEENLVRWKEEFNELRNRLQPQCSVASTLTGAFTTVSEPEESLAQILTRLKTAGAAERTESESFDLIDQHINCVNVEAGQTHRARCRMPTSDPVFDDTPEFIFSPDGQAQINAELEELRKEALTYQSVRGVCTSPQLGSPNTQRIRYDPDKINYGTFEYVPFNINTTSGSTAPKVSVTVPETRVGYITIQSRPPVLVPKPKRKRTKPFNKAFDWIYEKLMNLGQSVVVVREKRWHIPTQRFVPRGSSLPS</sequence>
<feature type="region of interest" description="Disordered" evidence="1">
    <location>
        <begin position="16"/>
        <end position="71"/>
    </location>
</feature>
<dbReference type="InParanoid" id="A0A3N4KNE2"/>
<feature type="compositionally biased region" description="Basic and acidic residues" evidence="1">
    <location>
        <begin position="59"/>
        <end position="71"/>
    </location>
</feature>
<proteinExistence type="predicted"/>
<dbReference type="OrthoDB" id="5387091at2759"/>
<feature type="region of interest" description="Disordered" evidence="1">
    <location>
        <begin position="178"/>
        <end position="221"/>
    </location>
</feature>